<keyword evidence="3 5" id="KW-0274">FAD</keyword>
<dbReference type="AlphaFoldDB" id="A0A2J8LLL9"/>
<dbReference type="GO" id="GO:0050660">
    <property type="term" value="F:flavin adenine dinucleotide binding"/>
    <property type="evidence" value="ECO:0007669"/>
    <property type="project" value="InterPro"/>
</dbReference>
<comment type="cofactor">
    <cofactor evidence="5">
        <name>FAD</name>
        <dbReference type="ChEBI" id="CHEBI:57692"/>
    </cofactor>
</comment>
<dbReference type="PRINTS" id="PR00419">
    <property type="entry name" value="ADXRDTASE"/>
</dbReference>
<proteinExistence type="inferred from homology"/>
<comment type="similarity">
    <text evidence="1 5">Belongs to the FMO family.</text>
</comment>
<dbReference type="Gene3D" id="3.50.50.60">
    <property type="entry name" value="FAD/NAD(P)-binding domain"/>
    <property type="match status" value="1"/>
</dbReference>
<sequence length="48" mass="5110">MGKKVAIIGAGVSGLASIRSCLEEGLEPTCFEKSNDIGGLWKFSRSHE</sequence>
<dbReference type="EC" id="1.-.-.-" evidence="5"/>
<dbReference type="PANTHER" id="PTHR23023">
    <property type="entry name" value="DIMETHYLANILINE MONOOXYGENASE"/>
    <property type="match status" value="1"/>
</dbReference>
<dbReference type="SUPFAM" id="SSF51905">
    <property type="entry name" value="FAD/NAD(P)-binding domain"/>
    <property type="match status" value="1"/>
</dbReference>
<dbReference type="InterPro" id="IPR020946">
    <property type="entry name" value="Flavin_mOase-like"/>
</dbReference>
<dbReference type="InterPro" id="IPR036188">
    <property type="entry name" value="FAD/NAD-bd_sf"/>
</dbReference>
<dbReference type="SMR" id="A0A2J8LLL9"/>
<dbReference type="Pfam" id="PF00743">
    <property type="entry name" value="FMO-like"/>
    <property type="match status" value="1"/>
</dbReference>
<dbReference type="GO" id="GO:0050661">
    <property type="term" value="F:NADP binding"/>
    <property type="evidence" value="ECO:0007669"/>
    <property type="project" value="InterPro"/>
</dbReference>
<dbReference type="EMBL" id="NBAG03000285">
    <property type="protein sequence ID" value="PNI48167.1"/>
    <property type="molecule type" value="Genomic_DNA"/>
</dbReference>
<evidence type="ECO:0000256" key="3">
    <source>
        <dbReference type="ARBA" id="ARBA00022827"/>
    </source>
</evidence>
<gene>
    <name evidence="6" type="ORF">CK820_G0027724</name>
</gene>
<evidence type="ECO:0000256" key="5">
    <source>
        <dbReference type="RuleBase" id="RU361177"/>
    </source>
</evidence>
<evidence type="ECO:0000313" key="6">
    <source>
        <dbReference type="EMBL" id="PNI48167.1"/>
    </source>
</evidence>
<protein>
    <recommendedName>
        <fullName evidence="5">Flavin-containing monooxygenase</fullName>
        <ecNumber evidence="5">1.-.-.-</ecNumber>
    </recommendedName>
</protein>
<accession>A0A2J8LLL9</accession>
<comment type="caution">
    <text evidence="6">The sequence shown here is derived from an EMBL/GenBank/DDBJ whole genome shotgun (WGS) entry which is preliminary data.</text>
</comment>
<evidence type="ECO:0000256" key="4">
    <source>
        <dbReference type="ARBA" id="ARBA00023002"/>
    </source>
</evidence>
<dbReference type="Proteomes" id="UP000236370">
    <property type="component" value="Unassembled WGS sequence"/>
</dbReference>
<keyword evidence="2 5" id="KW-0285">Flavoprotein</keyword>
<evidence type="ECO:0000256" key="2">
    <source>
        <dbReference type="ARBA" id="ARBA00022630"/>
    </source>
</evidence>
<evidence type="ECO:0000313" key="7">
    <source>
        <dbReference type="Proteomes" id="UP000236370"/>
    </source>
</evidence>
<keyword evidence="4 5" id="KW-0560">Oxidoreductase</keyword>
<dbReference type="InterPro" id="IPR050346">
    <property type="entry name" value="FMO-like"/>
</dbReference>
<organism evidence="6 7">
    <name type="scientific">Pan troglodytes</name>
    <name type="common">Chimpanzee</name>
    <dbReference type="NCBI Taxonomy" id="9598"/>
    <lineage>
        <taxon>Eukaryota</taxon>
        <taxon>Metazoa</taxon>
        <taxon>Chordata</taxon>
        <taxon>Craniata</taxon>
        <taxon>Vertebrata</taxon>
        <taxon>Euteleostomi</taxon>
        <taxon>Mammalia</taxon>
        <taxon>Eutheria</taxon>
        <taxon>Euarchontoglires</taxon>
        <taxon>Primates</taxon>
        <taxon>Haplorrhini</taxon>
        <taxon>Catarrhini</taxon>
        <taxon>Hominidae</taxon>
        <taxon>Pan</taxon>
    </lineage>
</organism>
<reference evidence="6 7" key="1">
    <citation type="submission" date="2017-12" db="EMBL/GenBank/DDBJ databases">
        <title>High-resolution comparative analysis of great ape genomes.</title>
        <authorList>
            <person name="Pollen A."/>
            <person name="Hastie A."/>
            <person name="Hormozdiari F."/>
            <person name="Dougherty M."/>
            <person name="Liu R."/>
            <person name="Chaisson M."/>
            <person name="Hoppe E."/>
            <person name="Hill C."/>
            <person name="Pang A."/>
            <person name="Hillier L."/>
            <person name="Baker C."/>
            <person name="Armstrong J."/>
            <person name="Shendure J."/>
            <person name="Paten B."/>
            <person name="Wilson R."/>
            <person name="Chao H."/>
            <person name="Schneider V."/>
            <person name="Ventura M."/>
            <person name="Kronenberg Z."/>
            <person name="Murali S."/>
            <person name="Gordon D."/>
            <person name="Cantsilieris S."/>
            <person name="Munson K."/>
            <person name="Nelson B."/>
            <person name="Raja A."/>
            <person name="Underwood J."/>
            <person name="Diekhans M."/>
            <person name="Fiddes I."/>
            <person name="Haussler D."/>
            <person name="Eichler E."/>
        </authorList>
    </citation>
    <scope>NUCLEOTIDE SEQUENCE [LARGE SCALE GENOMIC DNA]</scope>
    <source>
        <strain evidence="6">Yerkes chimp pedigree #C0471</strain>
    </source>
</reference>
<evidence type="ECO:0000256" key="1">
    <source>
        <dbReference type="ARBA" id="ARBA00009183"/>
    </source>
</evidence>
<keyword evidence="5" id="KW-0503">Monooxygenase</keyword>
<name>A0A2J8LLL9_PANTR</name>
<dbReference type="GO" id="GO:0004499">
    <property type="term" value="F:N,N-dimethylaniline monooxygenase activity"/>
    <property type="evidence" value="ECO:0007669"/>
    <property type="project" value="InterPro"/>
</dbReference>